<dbReference type="SUPFAM" id="SSF53335">
    <property type="entry name" value="S-adenosyl-L-methionine-dependent methyltransferases"/>
    <property type="match status" value="1"/>
</dbReference>
<dbReference type="Proteomes" id="UP000011607">
    <property type="component" value="Unassembled WGS sequence"/>
</dbReference>
<dbReference type="Gene3D" id="3.40.50.150">
    <property type="entry name" value="Vaccinia Virus protein VP39"/>
    <property type="match status" value="1"/>
</dbReference>
<dbReference type="Pfam" id="PF04023">
    <property type="entry name" value="FeoA"/>
    <property type="match status" value="1"/>
</dbReference>
<reference evidence="4 5" key="1">
    <citation type="journal article" date="2014" name="PLoS Genet.">
        <title>Phylogenetically driven sequencing of extremely halophilic archaea reveals strategies for static and dynamic osmo-response.</title>
        <authorList>
            <person name="Becker E.A."/>
            <person name="Seitzer P.M."/>
            <person name="Tritt A."/>
            <person name="Larsen D."/>
            <person name="Krusor M."/>
            <person name="Yao A.I."/>
            <person name="Wu D."/>
            <person name="Madern D."/>
            <person name="Eisen J.A."/>
            <person name="Darling A.E."/>
            <person name="Facciotti M.T."/>
        </authorList>
    </citation>
    <scope>NUCLEOTIDE SEQUENCE [LARGE SCALE GENOMIC DNA]</scope>
    <source>
        <strain evidence="4 5">JCM 10879</strain>
    </source>
</reference>
<dbReference type="GO" id="GO:0046914">
    <property type="term" value="F:transition metal ion binding"/>
    <property type="evidence" value="ECO:0007669"/>
    <property type="project" value="InterPro"/>
</dbReference>
<evidence type="ECO:0000256" key="2">
    <source>
        <dbReference type="SAM" id="MobiDB-lite"/>
    </source>
</evidence>
<dbReference type="InterPro" id="IPR038157">
    <property type="entry name" value="FeoA_core_dom"/>
</dbReference>
<evidence type="ECO:0000256" key="1">
    <source>
        <dbReference type="ARBA" id="ARBA00023004"/>
    </source>
</evidence>
<dbReference type="Gene3D" id="2.30.30.90">
    <property type="match status" value="1"/>
</dbReference>
<dbReference type="EMBL" id="AOMA01000119">
    <property type="protein sequence ID" value="EMA36147.1"/>
    <property type="molecule type" value="Genomic_DNA"/>
</dbReference>
<evidence type="ECO:0000313" key="5">
    <source>
        <dbReference type="Proteomes" id="UP000011607"/>
    </source>
</evidence>
<feature type="domain" description="Ferrous iron transporter FeoA-like" evidence="3">
    <location>
        <begin position="264"/>
        <end position="332"/>
    </location>
</feature>
<dbReference type="InterPro" id="IPR041698">
    <property type="entry name" value="Methyltransf_25"/>
</dbReference>
<feature type="region of interest" description="Disordered" evidence="2">
    <location>
        <begin position="327"/>
        <end position="346"/>
    </location>
</feature>
<gene>
    <name evidence="4" type="ORF">C446_11992</name>
</gene>
<dbReference type="InterPro" id="IPR007167">
    <property type="entry name" value="Fe-transptr_FeoA-like"/>
</dbReference>
<comment type="caution">
    <text evidence="4">The sequence shown here is derived from an EMBL/GenBank/DDBJ whole genome shotgun (WGS) entry which is preliminary data.</text>
</comment>
<dbReference type="InterPro" id="IPR008988">
    <property type="entry name" value="Transcriptional_repressor_C"/>
</dbReference>
<dbReference type="Pfam" id="PF13649">
    <property type="entry name" value="Methyltransf_25"/>
    <property type="match status" value="1"/>
</dbReference>
<sequence>MLVSQAYEGGQEQTGDERPTEEAGAERSYEGYSGIQKSSPLSRTLSASNTILQRLERLDGVSRTFGDLYCRLFYEKLVERELGVADPDDQATVLQIGCGPFPMTAIVLAERGYDVVAIDNDPDVVTGARDAIAERKLTDEIDVVVSDGRTIDTSRFDIVWMAFHVAPRSELVDATMSALEPDQTLVYRRPRSWARVIFPSDSPPIPDDVAVETVSQRFGKESVVVCHDPGDCADCDDAADCPASDDEPARTDPDLASDEESTGPTLDSLQVGERATIRTVPDHDLLPSLGVRPGKDVRLETGQAFNGPLVLTVDGRTVALDRTLAGRIRIESTPPGQRPHRPTDSE</sequence>
<keyword evidence="1" id="KW-0408">Iron</keyword>
<dbReference type="eggNOG" id="arCOG03210">
    <property type="taxonomic scope" value="Archaea"/>
</dbReference>
<evidence type="ECO:0000313" key="4">
    <source>
        <dbReference type="EMBL" id="EMA36147.1"/>
    </source>
</evidence>
<dbReference type="SMART" id="SM00899">
    <property type="entry name" value="FeoA"/>
    <property type="match status" value="1"/>
</dbReference>
<dbReference type="InterPro" id="IPR029063">
    <property type="entry name" value="SAM-dependent_MTases_sf"/>
</dbReference>
<proteinExistence type="predicted"/>
<dbReference type="SUPFAM" id="SSF50037">
    <property type="entry name" value="C-terminal domain of transcriptional repressors"/>
    <property type="match status" value="1"/>
</dbReference>
<feature type="region of interest" description="Disordered" evidence="2">
    <location>
        <begin position="1"/>
        <end position="41"/>
    </location>
</feature>
<evidence type="ECO:0000259" key="3">
    <source>
        <dbReference type="SMART" id="SM00899"/>
    </source>
</evidence>
<accession>M0LRC4</accession>
<dbReference type="CDD" id="cd02440">
    <property type="entry name" value="AdoMet_MTases"/>
    <property type="match status" value="1"/>
</dbReference>
<keyword evidence="5" id="KW-1185">Reference proteome</keyword>
<dbReference type="eggNOG" id="arCOG02102">
    <property type="taxonomic scope" value="Archaea"/>
</dbReference>
<name>M0LRC4_9EURY</name>
<protein>
    <submittedName>
        <fullName evidence="4">Fe2+ transport system protein A</fullName>
    </submittedName>
</protein>
<dbReference type="STRING" id="1227454.C446_11992"/>
<dbReference type="AlphaFoldDB" id="M0LRC4"/>
<feature type="compositionally biased region" description="Basic and acidic residues" evidence="2">
    <location>
        <begin position="15"/>
        <end position="29"/>
    </location>
</feature>
<feature type="region of interest" description="Disordered" evidence="2">
    <location>
        <begin position="241"/>
        <end position="273"/>
    </location>
</feature>
<organism evidence="4 5">
    <name type="scientific">Halobiforma nitratireducens JCM 10879</name>
    <dbReference type="NCBI Taxonomy" id="1227454"/>
    <lineage>
        <taxon>Archaea</taxon>
        <taxon>Methanobacteriati</taxon>
        <taxon>Methanobacteriota</taxon>
        <taxon>Stenosarchaea group</taxon>
        <taxon>Halobacteria</taxon>
        <taxon>Halobacteriales</taxon>
        <taxon>Natrialbaceae</taxon>
        <taxon>Halobiforma</taxon>
    </lineage>
</organism>